<keyword evidence="4" id="KW-1185">Reference proteome</keyword>
<proteinExistence type="predicted"/>
<keyword evidence="1" id="KW-1133">Transmembrane helix</keyword>
<protein>
    <submittedName>
        <fullName evidence="3">Uncharacterized protein</fullName>
    </submittedName>
</protein>
<dbReference type="Proteomes" id="UP000006882">
    <property type="component" value="Chromosome G7"/>
</dbReference>
<evidence type="ECO:0000313" key="3">
    <source>
        <dbReference type="EMBL" id="ONH94913.1"/>
    </source>
</evidence>
<accession>A0A251N6H1</accession>
<evidence type="ECO:0000256" key="2">
    <source>
        <dbReference type="SAM" id="SignalP"/>
    </source>
</evidence>
<feature type="signal peptide" evidence="2">
    <location>
        <begin position="1"/>
        <end position="18"/>
    </location>
</feature>
<dbReference type="AlphaFoldDB" id="A0A251N6H1"/>
<feature type="transmembrane region" description="Helical" evidence="1">
    <location>
        <begin position="24"/>
        <end position="46"/>
    </location>
</feature>
<organism evidence="3 4">
    <name type="scientific">Prunus persica</name>
    <name type="common">Peach</name>
    <name type="synonym">Amygdalus persica</name>
    <dbReference type="NCBI Taxonomy" id="3760"/>
    <lineage>
        <taxon>Eukaryota</taxon>
        <taxon>Viridiplantae</taxon>
        <taxon>Streptophyta</taxon>
        <taxon>Embryophyta</taxon>
        <taxon>Tracheophyta</taxon>
        <taxon>Spermatophyta</taxon>
        <taxon>Magnoliopsida</taxon>
        <taxon>eudicotyledons</taxon>
        <taxon>Gunneridae</taxon>
        <taxon>Pentapetalae</taxon>
        <taxon>rosids</taxon>
        <taxon>fabids</taxon>
        <taxon>Rosales</taxon>
        <taxon>Rosaceae</taxon>
        <taxon>Amygdaloideae</taxon>
        <taxon>Amygdaleae</taxon>
        <taxon>Prunus</taxon>
    </lineage>
</organism>
<dbReference type="PANTHER" id="PTHR38928:SF7">
    <property type="entry name" value="ARGOS7"/>
    <property type="match status" value="1"/>
</dbReference>
<reference evidence="3 4" key="1">
    <citation type="journal article" date="2013" name="Nat. Genet.">
        <title>The high-quality draft genome of peach (Prunus persica) identifies unique patterns of genetic diversity, domestication and genome evolution.</title>
        <authorList>
            <consortium name="International Peach Genome Initiative"/>
            <person name="Verde I."/>
            <person name="Abbott A.G."/>
            <person name="Scalabrin S."/>
            <person name="Jung S."/>
            <person name="Shu S."/>
            <person name="Marroni F."/>
            <person name="Zhebentyayeva T."/>
            <person name="Dettori M.T."/>
            <person name="Grimwood J."/>
            <person name="Cattonaro F."/>
            <person name="Zuccolo A."/>
            <person name="Rossini L."/>
            <person name="Jenkins J."/>
            <person name="Vendramin E."/>
            <person name="Meisel L.A."/>
            <person name="Decroocq V."/>
            <person name="Sosinski B."/>
            <person name="Prochnik S."/>
            <person name="Mitros T."/>
            <person name="Policriti A."/>
            <person name="Cipriani G."/>
            <person name="Dondini L."/>
            <person name="Ficklin S."/>
            <person name="Goodstein D.M."/>
            <person name="Xuan P."/>
            <person name="Del Fabbro C."/>
            <person name="Aramini V."/>
            <person name="Copetti D."/>
            <person name="Gonzalez S."/>
            <person name="Horner D.S."/>
            <person name="Falchi R."/>
            <person name="Lucas S."/>
            <person name="Mica E."/>
            <person name="Maldonado J."/>
            <person name="Lazzari B."/>
            <person name="Bielenberg D."/>
            <person name="Pirona R."/>
            <person name="Miculan M."/>
            <person name="Barakat A."/>
            <person name="Testolin R."/>
            <person name="Stella A."/>
            <person name="Tartarini S."/>
            <person name="Tonutti P."/>
            <person name="Arus P."/>
            <person name="Orellana A."/>
            <person name="Wells C."/>
            <person name="Main D."/>
            <person name="Vizzotto G."/>
            <person name="Silva H."/>
            <person name="Salamini F."/>
            <person name="Schmutz J."/>
            <person name="Morgante M."/>
            <person name="Rokhsar D.S."/>
        </authorList>
    </citation>
    <scope>NUCLEOTIDE SEQUENCE [LARGE SCALE GENOMIC DNA]</scope>
    <source>
        <strain evidence="4">cv. Nemared</strain>
    </source>
</reference>
<keyword evidence="1" id="KW-0472">Membrane</keyword>
<dbReference type="EMBL" id="CM007657">
    <property type="protein sequence ID" value="ONH94913.1"/>
    <property type="molecule type" value="Genomic_DNA"/>
</dbReference>
<dbReference type="Gramene" id="ONH94913">
    <property type="protein sequence ID" value="ONH94913"/>
    <property type="gene ID" value="PRUPE_7G039400"/>
</dbReference>
<evidence type="ECO:0000256" key="1">
    <source>
        <dbReference type="SAM" id="Phobius"/>
    </source>
</evidence>
<keyword evidence="1" id="KW-0812">Transmembrane</keyword>
<evidence type="ECO:0000313" key="4">
    <source>
        <dbReference type="Proteomes" id="UP000006882"/>
    </source>
</evidence>
<keyword evidence="2" id="KW-0732">Signal</keyword>
<feature type="chain" id="PRO_5012648450" evidence="2">
    <location>
        <begin position="19"/>
        <end position="87"/>
    </location>
</feature>
<sequence length="87" mass="10048">MILTILTVFLVVLPLVLPPLPPPPLVLLFVPVLIMAVLVLVAFSPLPRVPVSKFKVINIFKRGDDHMYFCKFFPYHFSFVRRKEAKR</sequence>
<gene>
    <name evidence="3" type="ORF">PRUPE_7G039400</name>
</gene>
<name>A0A251N6H1_PRUPE</name>
<dbReference type="PANTHER" id="PTHR38928">
    <property type="entry name" value="ARGOS7"/>
    <property type="match status" value="1"/>
</dbReference>